<dbReference type="SUPFAM" id="SSF52283">
    <property type="entry name" value="Formate/glycerate dehydrogenase catalytic domain-like"/>
    <property type="match status" value="1"/>
</dbReference>
<comment type="similarity">
    <text evidence="1 4">Belongs to the D-isomer specific 2-hydroxyacid dehydrogenase family.</text>
</comment>
<dbReference type="InterPro" id="IPR006139">
    <property type="entry name" value="D-isomer_2_OHA_DH_cat_dom"/>
</dbReference>
<evidence type="ECO:0000256" key="3">
    <source>
        <dbReference type="ARBA" id="ARBA00023027"/>
    </source>
</evidence>
<dbReference type="GO" id="GO:0016616">
    <property type="term" value="F:oxidoreductase activity, acting on the CH-OH group of donors, NAD or NADP as acceptor"/>
    <property type="evidence" value="ECO:0007669"/>
    <property type="project" value="InterPro"/>
</dbReference>
<organism evidence="7 8">
    <name type="scientific">Ancylobacter mangrovi</name>
    <dbReference type="NCBI Taxonomy" id="2972472"/>
    <lineage>
        <taxon>Bacteria</taxon>
        <taxon>Pseudomonadati</taxon>
        <taxon>Pseudomonadota</taxon>
        <taxon>Alphaproteobacteria</taxon>
        <taxon>Hyphomicrobiales</taxon>
        <taxon>Xanthobacteraceae</taxon>
        <taxon>Ancylobacter</taxon>
    </lineage>
</organism>
<dbReference type="EMBL" id="JANTHZ010000001">
    <property type="protein sequence ID" value="MCS0494477.1"/>
    <property type="molecule type" value="Genomic_DNA"/>
</dbReference>
<dbReference type="AlphaFoldDB" id="A0A9X2PFE5"/>
<name>A0A9X2PFE5_9HYPH</name>
<feature type="domain" description="D-isomer specific 2-hydroxyacid dehydrogenase catalytic" evidence="5">
    <location>
        <begin position="24"/>
        <end position="313"/>
    </location>
</feature>
<evidence type="ECO:0000256" key="4">
    <source>
        <dbReference type="RuleBase" id="RU003719"/>
    </source>
</evidence>
<evidence type="ECO:0000256" key="2">
    <source>
        <dbReference type="ARBA" id="ARBA00023002"/>
    </source>
</evidence>
<dbReference type="Gene3D" id="3.40.50.720">
    <property type="entry name" value="NAD(P)-binding Rossmann-like Domain"/>
    <property type="match status" value="2"/>
</dbReference>
<keyword evidence="3" id="KW-0520">NAD</keyword>
<dbReference type="GO" id="GO:0051287">
    <property type="term" value="F:NAD binding"/>
    <property type="evidence" value="ECO:0007669"/>
    <property type="project" value="InterPro"/>
</dbReference>
<dbReference type="CDD" id="cd12169">
    <property type="entry name" value="PGDH_like_1"/>
    <property type="match status" value="1"/>
</dbReference>
<feature type="domain" description="D-isomer specific 2-hydroxyacid dehydrogenase NAD-binding" evidence="6">
    <location>
        <begin position="114"/>
        <end position="287"/>
    </location>
</feature>
<dbReference type="PANTHER" id="PTHR42789:SF1">
    <property type="entry name" value="D-ISOMER SPECIFIC 2-HYDROXYACID DEHYDROGENASE FAMILY PROTEIN (AFU_ORTHOLOGUE AFUA_6G10090)"/>
    <property type="match status" value="1"/>
</dbReference>
<evidence type="ECO:0000256" key="1">
    <source>
        <dbReference type="ARBA" id="ARBA00005854"/>
    </source>
</evidence>
<proteinExistence type="inferred from homology"/>
<dbReference type="PANTHER" id="PTHR42789">
    <property type="entry name" value="D-ISOMER SPECIFIC 2-HYDROXYACID DEHYDROGENASE FAMILY PROTEIN (AFU_ORTHOLOGUE AFUA_6G10090)"/>
    <property type="match status" value="1"/>
</dbReference>
<dbReference type="InterPro" id="IPR036291">
    <property type="entry name" value="NAD(P)-bd_dom_sf"/>
</dbReference>
<comment type="caution">
    <text evidence="7">The sequence shown here is derived from an EMBL/GenBank/DDBJ whole genome shotgun (WGS) entry which is preliminary data.</text>
</comment>
<reference evidence="7" key="1">
    <citation type="submission" date="2022-08" db="EMBL/GenBank/DDBJ databases">
        <authorList>
            <person name="Li F."/>
        </authorList>
    </citation>
    <scope>NUCLEOTIDE SEQUENCE</scope>
    <source>
        <strain evidence="7">MQZ15Z-1</strain>
    </source>
</reference>
<dbReference type="InterPro" id="IPR050857">
    <property type="entry name" value="D-2-hydroxyacid_DH"/>
</dbReference>
<dbReference type="Proteomes" id="UP001151088">
    <property type="component" value="Unassembled WGS sequence"/>
</dbReference>
<evidence type="ECO:0000313" key="7">
    <source>
        <dbReference type="EMBL" id="MCS0494477.1"/>
    </source>
</evidence>
<evidence type="ECO:0000259" key="6">
    <source>
        <dbReference type="Pfam" id="PF02826"/>
    </source>
</evidence>
<accession>A0A9X2PFE5</accession>
<evidence type="ECO:0000259" key="5">
    <source>
        <dbReference type="Pfam" id="PF00389"/>
    </source>
</evidence>
<protein>
    <submittedName>
        <fullName evidence="7">D-2-hydroxyacid dehydrogenase family protein</fullName>
    </submittedName>
</protein>
<evidence type="ECO:0000313" key="8">
    <source>
        <dbReference type="Proteomes" id="UP001151088"/>
    </source>
</evidence>
<dbReference type="InterPro" id="IPR006140">
    <property type="entry name" value="D-isomer_DH_NAD-bd"/>
</dbReference>
<dbReference type="RefSeq" id="WP_258731429.1">
    <property type="nucleotide sequence ID" value="NZ_JANTHZ010000001.1"/>
</dbReference>
<sequence length="327" mass="34652">MKVAVLDDWQRIAAQCTDWSALAARAEITFFHDSLKDEAQLAERLAPFDILLTLRERTRFPASLTARLPRLRLLNVTGMRNLSVDVAALEARGVVVCRTESGEGGESTSELALCLMLTAARRVAAGDASVRAGTFQSGIAPGISLKGRTLGLIGLGRLGRMVAGYAAALGMRVIAWSPHLTAERAAEAGVAYASKEELLRTADVVSLHLVLAPQTRGIIGAAELALMKPGAILVNTSRSPLVDTPALIARLNEGTLLAGLDVYDEEPLPAGHPLLSAPNVVLSPHLGYCVEENFEVFYRQSVENALAFLDGAPVRLMPASAGMPVAA</sequence>
<keyword evidence="8" id="KW-1185">Reference proteome</keyword>
<dbReference type="FunFam" id="3.40.50.720:FF:000203">
    <property type="entry name" value="D-3-phosphoglycerate dehydrogenase (SerA)"/>
    <property type="match status" value="1"/>
</dbReference>
<dbReference type="Pfam" id="PF02826">
    <property type="entry name" value="2-Hacid_dh_C"/>
    <property type="match status" value="1"/>
</dbReference>
<dbReference type="SUPFAM" id="SSF51735">
    <property type="entry name" value="NAD(P)-binding Rossmann-fold domains"/>
    <property type="match status" value="1"/>
</dbReference>
<keyword evidence="2 4" id="KW-0560">Oxidoreductase</keyword>
<gene>
    <name evidence="7" type="ORF">NVS89_05155</name>
</gene>
<dbReference type="Pfam" id="PF00389">
    <property type="entry name" value="2-Hacid_dh"/>
    <property type="match status" value="1"/>
</dbReference>